<dbReference type="Proteomes" id="UP000295714">
    <property type="component" value="Unassembled WGS sequence"/>
</dbReference>
<sequence>MDTKYYICNYCYQEYIPKRRHHQKYCSNSCRSKAYHIRQRNNNNNNNNEPATATDAGDVTKDLVKAQENSITQKDTKPNKTEAISAAGVGNAAIGALTADIFKAIVINKEDRPVTLKDIKALLGAKKRYYKVNNLPMRLDNTHPIFDTETGEVLYVSLFESLQLLNS</sequence>
<dbReference type="EMBL" id="SMGI01000002">
    <property type="protein sequence ID" value="TCK68067.1"/>
    <property type="molecule type" value="Genomic_DNA"/>
</dbReference>
<dbReference type="RefSeq" id="WP_132705073.1">
    <property type="nucleotide sequence ID" value="NZ_SMGI01000002.1"/>
</dbReference>
<dbReference type="OrthoDB" id="1363909at2"/>
<keyword evidence="2" id="KW-1185">Reference proteome</keyword>
<dbReference type="AlphaFoldDB" id="A0A4R1KU47"/>
<protein>
    <submittedName>
        <fullName evidence="1">Uncharacterized protein</fullName>
    </submittedName>
</protein>
<comment type="caution">
    <text evidence="1">The sequence shown here is derived from an EMBL/GenBank/DDBJ whole genome shotgun (WGS) entry which is preliminary data.</text>
</comment>
<organism evidence="1 2">
    <name type="scientific">Winogradskyella wandonensis</name>
    <dbReference type="NCBI Taxonomy" id="1442586"/>
    <lineage>
        <taxon>Bacteria</taxon>
        <taxon>Pseudomonadati</taxon>
        <taxon>Bacteroidota</taxon>
        <taxon>Flavobacteriia</taxon>
        <taxon>Flavobacteriales</taxon>
        <taxon>Flavobacteriaceae</taxon>
        <taxon>Winogradskyella</taxon>
    </lineage>
</organism>
<reference evidence="1 2" key="1">
    <citation type="journal article" date="2015" name="Stand. Genomic Sci.">
        <title>Genomic Encyclopedia of Bacterial and Archaeal Type Strains, Phase III: the genomes of soil and plant-associated and newly described type strains.</title>
        <authorList>
            <person name="Whitman W.B."/>
            <person name="Woyke T."/>
            <person name="Klenk H.P."/>
            <person name="Zhou Y."/>
            <person name="Lilburn T.G."/>
            <person name="Beck B.J."/>
            <person name="De Vos P."/>
            <person name="Vandamme P."/>
            <person name="Eisen J.A."/>
            <person name="Garrity G."/>
            <person name="Hugenholtz P."/>
            <person name="Kyrpides N.C."/>
        </authorList>
    </citation>
    <scope>NUCLEOTIDE SEQUENCE [LARGE SCALE GENOMIC DNA]</scope>
    <source>
        <strain evidence="1 2">CECT 8445</strain>
    </source>
</reference>
<gene>
    <name evidence="1" type="ORF">DFQ05_1852</name>
</gene>
<name>A0A4R1KU47_9FLAO</name>
<evidence type="ECO:0000313" key="2">
    <source>
        <dbReference type="Proteomes" id="UP000295714"/>
    </source>
</evidence>
<evidence type="ECO:0000313" key="1">
    <source>
        <dbReference type="EMBL" id="TCK68067.1"/>
    </source>
</evidence>
<proteinExistence type="predicted"/>
<accession>A0A4R1KU47</accession>